<proteinExistence type="predicted"/>
<feature type="transmembrane region" description="Helical" evidence="1">
    <location>
        <begin position="60"/>
        <end position="82"/>
    </location>
</feature>
<dbReference type="HOGENOM" id="CLU_056415_0_0_1"/>
<feature type="transmembrane region" description="Helical" evidence="1">
    <location>
        <begin position="283"/>
        <end position="310"/>
    </location>
</feature>
<dbReference type="AlphaFoldDB" id="K5VB42"/>
<name>K5VB42_PHACS</name>
<organism evidence="2 3">
    <name type="scientific">Phanerochaete carnosa (strain HHB-10118-sp)</name>
    <name type="common">White-rot fungus</name>
    <name type="synonym">Peniophora carnosa</name>
    <dbReference type="NCBI Taxonomy" id="650164"/>
    <lineage>
        <taxon>Eukaryota</taxon>
        <taxon>Fungi</taxon>
        <taxon>Dikarya</taxon>
        <taxon>Basidiomycota</taxon>
        <taxon>Agaricomycotina</taxon>
        <taxon>Agaricomycetes</taxon>
        <taxon>Polyporales</taxon>
        <taxon>Phanerochaetaceae</taxon>
        <taxon>Phanerochaete</taxon>
    </lineage>
</organism>
<feature type="transmembrane region" description="Helical" evidence="1">
    <location>
        <begin position="247"/>
        <end position="271"/>
    </location>
</feature>
<dbReference type="KEGG" id="pco:PHACADRAFT_250995"/>
<feature type="transmembrane region" description="Helical" evidence="1">
    <location>
        <begin position="138"/>
        <end position="157"/>
    </location>
</feature>
<evidence type="ECO:0000313" key="2">
    <source>
        <dbReference type="EMBL" id="EKM60106.1"/>
    </source>
</evidence>
<protein>
    <submittedName>
        <fullName evidence="2">Uncharacterized protein</fullName>
    </submittedName>
</protein>
<dbReference type="OrthoDB" id="10487817at2759"/>
<gene>
    <name evidence="2" type="ORF">PHACADRAFT_250995</name>
</gene>
<dbReference type="EMBL" id="JH930469">
    <property type="protein sequence ID" value="EKM60106.1"/>
    <property type="molecule type" value="Genomic_DNA"/>
</dbReference>
<feature type="transmembrane region" description="Helical" evidence="1">
    <location>
        <begin position="35"/>
        <end position="53"/>
    </location>
</feature>
<evidence type="ECO:0000256" key="1">
    <source>
        <dbReference type="SAM" id="Phobius"/>
    </source>
</evidence>
<keyword evidence="1" id="KW-1133">Transmembrane helix</keyword>
<feature type="transmembrane region" description="Helical" evidence="1">
    <location>
        <begin position="197"/>
        <end position="218"/>
    </location>
</feature>
<sequence>MSSDSTTIEAFVLGAAAIGGIDNFTTELPRVVLEAFFFGLYTVLAAIGLGVLARTRPRSLRTWAAVIACEGMYALAVAHLAIDLKRLTIDVGRSRNLQNVAALCLTALAIDAPDEICASGGEAGLTQLLEPAGTGREWVPITLLVVNILLSSGILLWRGWVRSVRKRLVGVVSVVLILAAIPLYIICIVINDNLEDGFSTGTLFLTWVTMLWITMLMCKDMWRRRLEIARSMHGLSFNARLGKLTHLIVNSGVPYVLFWTVIAAWCIVIWSDSSTSGAGEFIHAIRALIASAFIDIVGMYTTLVLMLAALRDMMPAKRVSKTPNVHPLARVRLSADSAATVQATDLPVDILKTAFMHEDEGHVYGDVKSGGLV</sequence>
<dbReference type="GeneID" id="18915081"/>
<accession>K5VB42</accession>
<keyword evidence="1" id="KW-0812">Transmembrane</keyword>
<feature type="transmembrane region" description="Helical" evidence="1">
    <location>
        <begin position="169"/>
        <end position="191"/>
    </location>
</feature>
<evidence type="ECO:0000313" key="3">
    <source>
        <dbReference type="Proteomes" id="UP000008370"/>
    </source>
</evidence>
<dbReference type="InParanoid" id="K5VB42"/>
<keyword evidence="1" id="KW-0472">Membrane</keyword>
<dbReference type="RefSeq" id="XP_007392651.1">
    <property type="nucleotide sequence ID" value="XM_007392589.1"/>
</dbReference>
<dbReference type="Proteomes" id="UP000008370">
    <property type="component" value="Unassembled WGS sequence"/>
</dbReference>
<keyword evidence="3" id="KW-1185">Reference proteome</keyword>
<reference evidence="2 3" key="1">
    <citation type="journal article" date="2012" name="BMC Genomics">
        <title>Comparative genomics of the white-rot fungi, Phanerochaete carnosa and P. chrysosporium, to elucidate the genetic basis of the distinct wood types they colonize.</title>
        <authorList>
            <person name="Suzuki H."/>
            <person name="MacDonald J."/>
            <person name="Syed K."/>
            <person name="Salamov A."/>
            <person name="Hori C."/>
            <person name="Aerts A."/>
            <person name="Henrissat B."/>
            <person name="Wiebenga A."/>
            <person name="vanKuyk P.A."/>
            <person name="Barry K."/>
            <person name="Lindquist E."/>
            <person name="LaButti K."/>
            <person name="Lapidus A."/>
            <person name="Lucas S."/>
            <person name="Coutinho P."/>
            <person name="Gong Y."/>
            <person name="Samejima M."/>
            <person name="Mahadevan R."/>
            <person name="Abou-Zaid M."/>
            <person name="de Vries R.P."/>
            <person name="Igarashi K."/>
            <person name="Yadav J.S."/>
            <person name="Grigoriev I.V."/>
            <person name="Master E.R."/>
        </authorList>
    </citation>
    <scope>NUCLEOTIDE SEQUENCE [LARGE SCALE GENOMIC DNA]</scope>
    <source>
        <strain evidence="2 3">HHB-10118-sp</strain>
    </source>
</reference>